<name>A0AAP0JND9_9MAGN</name>
<evidence type="ECO:0000313" key="3">
    <source>
        <dbReference type="Proteomes" id="UP001417504"/>
    </source>
</evidence>
<comment type="caution">
    <text evidence="2">The sequence shown here is derived from an EMBL/GenBank/DDBJ whole genome shotgun (WGS) entry which is preliminary data.</text>
</comment>
<sequence>MMGNERGIRTMIVVLESGRCVTSADSLDIFRTDVLICTRTSRMTISFRPLRTCT</sequence>
<dbReference type="Proteomes" id="UP001417504">
    <property type="component" value="Unassembled WGS sequence"/>
</dbReference>
<evidence type="ECO:0000313" key="1">
    <source>
        <dbReference type="EMBL" id="KAK9130767.1"/>
    </source>
</evidence>
<organism evidence="2 3">
    <name type="scientific">Stephania japonica</name>
    <dbReference type="NCBI Taxonomy" id="461633"/>
    <lineage>
        <taxon>Eukaryota</taxon>
        <taxon>Viridiplantae</taxon>
        <taxon>Streptophyta</taxon>
        <taxon>Embryophyta</taxon>
        <taxon>Tracheophyta</taxon>
        <taxon>Spermatophyta</taxon>
        <taxon>Magnoliopsida</taxon>
        <taxon>Ranunculales</taxon>
        <taxon>Menispermaceae</taxon>
        <taxon>Menispermoideae</taxon>
        <taxon>Cissampelideae</taxon>
        <taxon>Stephania</taxon>
    </lineage>
</organism>
<accession>A0AAP0JND9</accession>
<reference evidence="2 3" key="1">
    <citation type="submission" date="2024-01" db="EMBL/GenBank/DDBJ databases">
        <title>Genome assemblies of Stephania.</title>
        <authorList>
            <person name="Yang L."/>
        </authorList>
    </citation>
    <scope>NUCLEOTIDE SEQUENCE [LARGE SCALE GENOMIC DNA]</scope>
    <source>
        <strain evidence="2">QJT</strain>
        <tissue evidence="2">Leaf</tissue>
    </source>
</reference>
<dbReference type="EMBL" id="JBBNAE010000003">
    <property type="protein sequence ID" value="KAK9136741.1"/>
    <property type="molecule type" value="Genomic_DNA"/>
</dbReference>
<keyword evidence="3" id="KW-1185">Reference proteome</keyword>
<evidence type="ECO:0000313" key="2">
    <source>
        <dbReference type="EMBL" id="KAK9136741.1"/>
    </source>
</evidence>
<dbReference type="EMBL" id="JBBNAE010000004">
    <property type="protein sequence ID" value="KAK9130767.1"/>
    <property type="molecule type" value="Genomic_DNA"/>
</dbReference>
<gene>
    <name evidence="2" type="ORF">Sjap_007335</name>
    <name evidence="1" type="ORF">Sjap_011254</name>
</gene>
<protein>
    <submittedName>
        <fullName evidence="2">Uncharacterized protein</fullName>
    </submittedName>
</protein>
<proteinExistence type="predicted"/>
<dbReference type="AlphaFoldDB" id="A0AAP0JND9"/>